<reference evidence="1 2" key="1">
    <citation type="journal article" date="2019" name="Commun. Biol.">
        <title>The bagworm genome reveals a unique fibroin gene that provides high tensile strength.</title>
        <authorList>
            <person name="Kono N."/>
            <person name="Nakamura H."/>
            <person name="Ohtoshi R."/>
            <person name="Tomita M."/>
            <person name="Numata K."/>
            <person name="Arakawa K."/>
        </authorList>
    </citation>
    <scope>NUCLEOTIDE SEQUENCE [LARGE SCALE GENOMIC DNA]</scope>
</reference>
<name>A0A4C1W9Y0_EUMVA</name>
<dbReference type="AlphaFoldDB" id="A0A4C1W9Y0"/>
<keyword evidence="2" id="KW-1185">Reference proteome</keyword>
<organism evidence="1 2">
    <name type="scientific">Eumeta variegata</name>
    <name type="common">Bagworm moth</name>
    <name type="synonym">Eumeta japonica</name>
    <dbReference type="NCBI Taxonomy" id="151549"/>
    <lineage>
        <taxon>Eukaryota</taxon>
        <taxon>Metazoa</taxon>
        <taxon>Ecdysozoa</taxon>
        <taxon>Arthropoda</taxon>
        <taxon>Hexapoda</taxon>
        <taxon>Insecta</taxon>
        <taxon>Pterygota</taxon>
        <taxon>Neoptera</taxon>
        <taxon>Endopterygota</taxon>
        <taxon>Lepidoptera</taxon>
        <taxon>Glossata</taxon>
        <taxon>Ditrysia</taxon>
        <taxon>Tineoidea</taxon>
        <taxon>Psychidae</taxon>
        <taxon>Oiketicinae</taxon>
        <taxon>Eumeta</taxon>
    </lineage>
</organism>
<proteinExistence type="predicted"/>
<evidence type="ECO:0000313" key="2">
    <source>
        <dbReference type="Proteomes" id="UP000299102"/>
    </source>
</evidence>
<gene>
    <name evidence="1" type="ORF">EVAR_30989_1</name>
</gene>
<sequence>MGQRGGVSAWRCVSVEVGQRGGGSAWRPSRLNLLSEMRGCGNIRLREKKQLVHRRRVNVNGKAGWLCLNKVAVIPGGLLALIKSTLWAFCGAADSRL</sequence>
<protein>
    <submittedName>
        <fullName evidence="1">Uncharacterized protein</fullName>
    </submittedName>
</protein>
<accession>A0A4C1W9Y0</accession>
<dbReference type="Proteomes" id="UP000299102">
    <property type="component" value="Unassembled WGS sequence"/>
</dbReference>
<dbReference type="EMBL" id="BGZK01000492">
    <property type="protein sequence ID" value="GBP46957.1"/>
    <property type="molecule type" value="Genomic_DNA"/>
</dbReference>
<evidence type="ECO:0000313" key="1">
    <source>
        <dbReference type="EMBL" id="GBP46957.1"/>
    </source>
</evidence>
<comment type="caution">
    <text evidence="1">The sequence shown here is derived from an EMBL/GenBank/DDBJ whole genome shotgun (WGS) entry which is preliminary data.</text>
</comment>